<dbReference type="RefSeq" id="WP_068593176.1">
    <property type="nucleotide sequence ID" value="NZ_LRXL01000049.1"/>
</dbReference>
<dbReference type="PANTHER" id="PTHR34387">
    <property type="entry name" value="SLR1258 PROTEIN"/>
    <property type="match status" value="1"/>
</dbReference>
<feature type="chain" id="PRO_5007886704" description="SIMPL domain-containing protein" evidence="1">
    <location>
        <begin position="19"/>
        <end position="229"/>
    </location>
</feature>
<evidence type="ECO:0008006" key="4">
    <source>
        <dbReference type="Google" id="ProtNLM"/>
    </source>
</evidence>
<keyword evidence="1" id="KW-0732">Signal</keyword>
<accession>A0A167G9F5</accession>
<sequence length="229" mass="25452">MKKTALVLILLITTIMNAQTPNPTSTVDVSGEGVVNVTPDEVTIRVRVENTGKNTTVVKQQNDRTVNDVLAFLRSMGIENKDVQTQYVNLQKNYEYNTKTYNYAANQSISIKVRNLSKYEDIMNGLLESGINRVDGVSFSSSEKTRLESQARKKAMLDAKQKATEYASALDQEIGKAASISEFQQINNGPQPMFRTSMMVESDASGGQQTLAPGEMEIKVRVNVSFYLY</sequence>
<dbReference type="InterPro" id="IPR007497">
    <property type="entry name" value="SIMPL/DUF541"/>
</dbReference>
<dbReference type="PANTHER" id="PTHR34387:SF1">
    <property type="entry name" value="PERIPLASMIC IMMUNOGENIC PROTEIN"/>
    <property type="match status" value="1"/>
</dbReference>
<evidence type="ECO:0000313" key="2">
    <source>
        <dbReference type="EMBL" id="OAB77357.1"/>
    </source>
</evidence>
<dbReference type="AlphaFoldDB" id="A0A167G9F5"/>
<evidence type="ECO:0000313" key="3">
    <source>
        <dbReference type="Proteomes" id="UP000077013"/>
    </source>
</evidence>
<keyword evidence="3" id="KW-1185">Reference proteome</keyword>
<dbReference type="InterPro" id="IPR052022">
    <property type="entry name" value="26kDa_periplasmic_antigen"/>
</dbReference>
<dbReference type="Proteomes" id="UP000077013">
    <property type="component" value="Unassembled WGS sequence"/>
</dbReference>
<dbReference type="GO" id="GO:0006974">
    <property type="term" value="P:DNA damage response"/>
    <property type="evidence" value="ECO:0007669"/>
    <property type="project" value="TreeGrafter"/>
</dbReference>
<organism evidence="2 3">
    <name type="scientific">Cochleicola gelatinilyticus</name>
    <dbReference type="NCBI Taxonomy" id="1763537"/>
    <lineage>
        <taxon>Bacteria</taxon>
        <taxon>Pseudomonadati</taxon>
        <taxon>Bacteroidota</taxon>
        <taxon>Flavobacteriia</taxon>
        <taxon>Flavobacteriales</taxon>
        <taxon>Flavobacteriaceae</taxon>
        <taxon>Cochleicola</taxon>
    </lineage>
</organism>
<gene>
    <name evidence="2" type="ORF">ULVI_12710</name>
</gene>
<dbReference type="Pfam" id="PF04402">
    <property type="entry name" value="SIMPL"/>
    <property type="match status" value="1"/>
</dbReference>
<protein>
    <recommendedName>
        <fullName evidence="4">SIMPL domain-containing protein</fullName>
    </recommendedName>
</protein>
<proteinExistence type="predicted"/>
<dbReference type="OrthoDB" id="6021921at2"/>
<name>A0A167G9F5_9FLAO</name>
<comment type="caution">
    <text evidence="2">The sequence shown here is derived from an EMBL/GenBank/DDBJ whole genome shotgun (WGS) entry which is preliminary data.</text>
</comment>
<dbReference type="EMBL" id="LRXL01000049">
    <property type="protein sequence ID" value="OAB77357.1"/>
    <property type="molecule type" value="Genomic_DNA"/>
</dbReference>
<feature type="signal peptide" evidence="1">
    <location>
        <begin position="1"/>
        <end position="18"/>
    </location>
</feature>
<reference evidence="2 3" key="1">
    <citation type="submission" date="2016-02" db="EMBL/GenBank/DDBJ databases">
        <title>Ulvibacter sp. LPB0005, isolated from Thais luteostoma.</title>
        <authorList>
            <person name="Shin S.-K."/>
            <person name="Yi H."/>
        </authorList>
    </citation>
    <scope>NUCLEOTIDE SEQUENCE [LARGE SCALE GENOMIC DNA]</scope>
    <source>
        <strain evidence="2 3">LPB0005</strain>
    </source>
</reference>
<dbReference type="STRING" id="1763537.ULVI_12710"/>
<dbReference type="Gene3D" id="3.30.110.170">
    <property type="entry name" value="Protein of unknown function (DUF541), domain 1"/>
    <property type="match status" value="1"/>
</dbReference>
<dbReference type="Gene3D" id="3.30.70.2970">
    <property type="entry name" value="Protein of unknown function (DUF541), domain 2"/>
    <property type="match status" value="1"/>
</dbReference>
<evidence type="ECO:0000256" key="1">
    <source>
        <dbReference type="SAM" id="SignalP"/>
    </source>
</evidence>